<dbReference type="PANTHER" id="PTHR35526:SF3">
    <property type="entry name" value="ANTI-SIGMA-F FACTOR RSBW"/>
    <property type="match status" value="1"/>
</dbReference>
<keyword evidence="3" id="KW-0067">ATP-binding</keyword>
<dbReference type="OrthoDB" id="4251531at2"/>
<dbReference type="Proteomes" id="UP000325763">
    <property type="component" value="Chromosome"/>
</dbReference>
<dbReference type="Gene3D" id="3.30.565.10">
    <property type="entry name" value="Histidine kinase-like ATPase, C-terminal domain"/>
    <property type="match status" value="1"/>
</dbReference>
<dbReference type="GO" id="GO:0005524">
    <property type="term" value="F:ATP binding"/>
    <property type="evidence" value="ECO:0007669"/>
    <property type="project" value="UniProtKB-KW"/>
</dbReference>
<keyword evidence="1" id="KW-0418">Kinase</keyword>
<evidence type="ECO:0000256" key="1">
    <source>
        <dbReference type="ARBA" id="ARBA00022527"/>
    </source>
</evidence>
<dbReference type="Pfam" id="PF13581">
    <property type="entry name" value="HATPase_c_2"/>
    <property type="match status" value="1"/>
</dbReference>
<dbReference type="GO" id="GO:0004674">
    <property type="term" value="F:protein serine/threonine kinase activity"/>
    <property type="evidence" value="ECO:0007669"/>
    <property type="project" value="UniProtKB-KW"/>
</dbReference>
<gene>
    <name evidence="3" type="ORF">CP978_13905</name>
</gene>
<proteinExistence type="predicted"/>
<dbReference type="InterPro" id="IPR050267">
    <property type="entry name" value="Anti-sigma-factor_SerPK"/>
</dbReference>
<organism evidence="3 4">
    <name type="scientific">Streptomyces nodosus</name>
    <dbReference type="NCBI Taxonomy" id="40318"/>
    <lineage>
        <taxon>Bacteria</taxon>
        <taxon>Bacillati</taxon>
        <taxon>Actinomycetota</taxon>
        <taxon>Actinomycetes</taxon>
        <taxon>Kitasatosporales</taxon>
        <taxon>Streptomycetaceae</taxon>
        <taxon>Streptomyces</taxon>
    </lineage>
</organism>
<dbReference type="InterPro" id="IPR003594">
    <property type="entry name" value="HATPase_dom"/>
</dbReference>
<accession>A0A5P2W811</accession>
<evidence type="ECO:0000259" key="2">
    <source>
        <dbReference type="Pfam" id="PF13581"/>
    </source>
</evidence>
<sequence>MPTPHRSPAALPRDIEFRFPRHARSVGRARVLLREQATSWKLPDEVTDTAVLLLSELMTNACRHAKVSPGREIRARCVLSDEGRLRVSVADADGTLPTPREASPDDESGRGLTLVQALADDWGAEPRSGGIGKTVWFELSPSGRPAVLDSGTEEGSAYADGQPSHDLTRKAVTEQGGQSRPHRHEDCEDEQIGQFYLQRLHSLLLSDG</sequence>
<dbReference type="SUPFAM" id="SSF55874">
    <property type="entry name" value="ATPase domain of HSP90 chaperone/DNA topoisomerase II/histidine kinase"/>
    <property type="match status" value="1"/>
</dbReference>
<keyword evidence="3" id="KW-0547">Nucleotide-binding</keyword>
<dbReference type="InterPro" id="IPR036890">
    <property type="entry name" value="HATPase_C_sf"/>
</dbReference>
<evidence type="ECO:0000313" key="3">
    <source>
        <dbReference type="EMBL" id="QEV39509.1"/>
    </source>
</evidence>
<dbReference type="CDD" id="cd16936">
    <property type="entry name" value="HATPase_RsbW-like"/>
    <property type="match status" value="1"/>
</dbReference>
<dbReference type="PANTHER" id="PTHR35526">
    <property type="entry name" value="ANTI-SIGMA-F FACTOR RSBW-RELATED"/>
    <property type="match status" value="1"/>
</dbReference>
<keyword evidence="1" id="KW-0723">Serine/threonine-protein kinase</keyword>
<feature type="domain" description="Histidine kinase/HSP90-like ATPase" evidence="2">
    <location>
        <begin position="20"/>
        <end position="137"/>
    </location>
</feature>
<dbReference type="EMBL" id="CP023747">
    <property type="protein sequence ID" value="QEV39509.1"/>
    <property type="molecule type" value="Genomic_DNA"/>
</dbReference>
<name>A0A5P2W811_9ACTN</name>
<protein>
    <submittedName>
        <fullName evidence="3">ATP-binding protein</fullName>
    </submittedName>
</protein>
<keyword evidence="1" id="KW-0808">Transferase</keyword>
<dbReference type="AlphaFoldDB" id="A0A5P2W811"/>
<dbReference type="KEGG" id="snq:CP978_13905"/>
<reference evidence="3 4" key="1">
    <citation type="submission" date="2017-09" db="EMBL/GenBank/DDBJ databases">
        <title>Streptomyces genome completion.</title>
        <authorList>
            <person name="Lee N."/>
            <person name="Cho B.-K."/>
        </authorList>
    </citation>
    <scope>NUCLEOTIDE SEQUENCE [LARGE SCALE GENOMIC DNA]</scope>
    <source>
        <strain evidence="3 4">ATCC 14899</strain>
    </source>
</reference>
<evidence type="ECO:0000313" key="4">
    <source>
        <dbReference type="Proteomes" id="UP000325763"/>
    </source>
</evidence>
<dbReference type="RefSeq" id="WP_079162128.1">
    <property type="nucleotide sequence ID" value="NZ_CP009313.1"/>
</dbReference>